<feature type="transmembrane region" description="Helical" evidence="2">
    <location>
        <begin position="531"/>
        <end position="550"/>
    </location>
</feature>
<feature type="transmembrane region" description="Helical" evidence="2">
    <location>
        <begin position="126"/>
        <end position="145"/>
    </location>
</feature>
<proteinExistence type="predicted"/>
<keyword evidence="2" id="KW-1133">Transmembrane helix</keyword>
<feature type="transmembrane region" description="Helical" evidence="2">
    <location>
        <begin position="101"/>
        <end position="119"/>
    </location>
</feature>
<sequence>MTSRRSNQGSSPGPAPGERRIPGPARGIPRPQTRRQRDGRRHSGVPARPASGHHDIRDVPVDEESLVALRPVIAVAALGAVLSALAPVVGVVAGLSPGFLSWPWLAVLHLLPPVVAAWLAARRRPLVAAGVLAANAVLVPGRLLVDAQIAVDATRTARPELFVPTSLVPPGVGAGWFLLLAGDVAVGVAGLLAFRLAARSVGSRAEGAGRRHGLLTLALCAAAAAALGLATSPFASDNAFLWPQAVVDAPVWALLGGLLVVLAVPLTTALAAGAGEPDAAQGGLVGVALGVGAVAAPPLLAALAMPAVHLRAGPVLALLASASLVAVAGAAGRGGADGRRAPATELALPAAARLHVIAGGLGLAAGLVALVSPLLPQLSLPGGLPEPANDAARPLAPAGALVAALGAALLARSAAATTRPALAVAWVAVPMTAVSVLGGVLTATDLPGVRAGAGAWTAGLAALLALASGCCAALAGGVERDEVDLTALTVHRPLVVVGGLAAVAALGAFGLPLTDAPAYAAPGVWTQFRTASWGLLAGMLAVLVASAVAVRSRPLRSAALLLGAAGLVGVRLLEYPLGAGRVGDAGPGLGFWCAVACLVLLLTGAVSARSGARRSPRRGVTR</sequence>
<feature type="transmembrane region" description="Helical" evidence="2">
    <location>
        <begin position="72"/>
        <end position="95"/>
    </location>
</feature>
<feature type="transmembrane region" description="Helical" evidence="2">
    <location>
        <begin position="557"/>
        <end position="577"/>
    </location>
</feature>
<feature type="compositionally biased region" description="Polar residues" evidence="1">
    <location>
        <begin position="1"/>
        <end position="11"/>
    </location>
</feature>
<feature type="region of interest" description="Disordered" evidence="1">
    <location>
        <begin position="1"/>
        <end position="57"/>
    </location>
</feature>
<organism evidence="3 4">
    <name type="scientific">Streptoalloteichus hindustanus</name>
    <dbReference type="NCBI Taxonomy" id="2017"/>
    <lineage>
        <taxon>Bacteria</taxon>
        <taxon>Bacillati</taxon>
        <taxon>Actinomycetota</taxon>
        <taxon>Actinomycetes</taxon>
        <taxon>Pseudonocardiales</taxon>
        <taxon>Pseudonocardiaceae</taxon>
        <taxon>Streptoalloteichus</taxon>
    </lineage>
</organism>
<protein>
    <submittedName>
        <fullName evidence="3">Uncharacterized protein</fullName>
    </submittedName>
</protein>
<name>A0A1M5KGX0_STRHI</name>
<feature type="transmembrane region" description="Helical" evidence="2">
    <location>
        <begin position="352"/>
        <end position="375"/>
    </location>
</feature>
<evidence type="ECO:0000256" key="2">
    <source>
        <dbReference type="SAM" id="Phobius"/>
    </source>
</evidence>
<keyword evidence="4" id="KW-1185">Reference proteome</keyword>
<dbReference type="Proteomes" id="UP000184501">
    <property type="component" value="Unassembled WGS sequence"/>
</dbReference>
<feature type="transmembrane region" description="Helical" evidence="2">
    <location>
        <begin position="490"/>
        <end position="511"/>
    </location>
</feature>
<feature type="transmembrane region" description="Helical" evidence="2">
    <location>
        <begin position="174"/>
        <end position="194"/>
    </location>
</feature>
<feature type="transmembrane region" description="Helical" evidence="2">
    <location>
        <begin position="395"/>
        <end position="411"/>
    </location>
</feature>
<keyword evidence="2" id="KW-0472">Membrane</keyword>
<feature type="transmembrane region" description="Helical" evidence="2">
    <location>
        <begin position="251"/>
        <end position="272"/>
    </location>
</feature>
<reference evidence="3 4" key="1">
    <citation type="submission" date="2016-11" db="EMBL/GenBank/DDBJ databases">
        <authorList>
            <person name="Jaros S."/>
            <person name="Januszkiewicz K."/>
            <person name="Wedrychowicz H."/>
        </authorList>
    </citation>
    <scope>NUCLEOTIDE SEQUENCE [LARGE SCALE GENOMIC DNA]</scope>
    <source>
        <strain evidence="3 4">DSM 44523</strain>
    </source>
</reference>
<feature type="compositionally biased region" description="Low complexity" evidence="1">
    <location>
        <begin position="22"/>
        <end position="31"/>
    </location>
</feature>
<gene>
    <name evidence="3" type="ORF">SAMN05444320_109263</name>
</gene>
<feature type="transmembrane region" description="Helical" evidence="2">
    <location>
        <begin position="423"/>
        <end position="443"/>
    </location>
</feature>
<dbReference type="AlphaFoldDB" id="A0A1M5KGX0"/>
<feature type="transmembrane region" description="Helical" evidence="2">
    <location>
        <begin position="311"/>
        <end position="331"/>
    </location>
</feature>
<feature type="transmembrane region" description="Helical" evidence="2">
    <location>
        <begin position="589"/>
        <end position="608"/>
    </location>
</feature>
<evidence type="ECO:0000256" key="1">
    <source>
        <dbReference type="SAM" id="MobiDB-lite"/>
    </source>
</evidence>
<evidence type="ECO:0000313" key="4">
    <source>
        <dbReference type="Proteomes" id="UP000184501"/>
    </source>
</evidence>
<feature type="transmembrane region" description="Helical" evidence="2">
    <location>
        <begin position="214"/>
        <end position="231"/>
    </location>
</feature>
<dbReference type="EMBL" id="FQVN01000009">
    <property type="protein sequence ID" value="SHG51729.1"/>
    <property type="molecule type" value="Genomic_DNA"/>
</dbReference>
<feature type="transmembrane region" description="Helical" evidence="2">
    <location>
        <begin position="284"/>
        <end position="305"/>
    </location>
</feature>
<feature type="transmembrane region" description="Helical" evidence="2">
    <location>
        <begin position="455"/>
        <end position="478"/>
    </location>
</feature>
<evidence type="ECO:0000313" key="3">
    <source>
        <dbReference type="EMBL" id="SHG51729.1"/>
    </source>
</evidence>
<feature type="compositionally biased region" description="Basic residues" evidence="1">
    <location>
        <begin position="32"/>
        <end position="43"/>
    </location>
</feature>
<accession>A0A1M5KGX0</accession>
<dbReference type="RefSeq" id="WP_143174381.1">
    <property type="nucleotide sequence ID" value="NZ_FQVN01000009.1"/>
</dbReference>
<dbReference type="OrthoDB" id="3701366at2"/>
<keyword evidence="2" id="KW-0812">Transmembrane</keyword>